<organism evidence="1 2">
    <name type="scientific">Nocardioides immobilis</name>
    <dbReference type="NCBI Taxonomy" id="2049295"/>
    <lineage>
        <taxon>Bacteria</taxon>
        <taxon>Bacillati</taxon>
        <taxon>Actinomycetota</taxon>
        <taxon>Actinomycetes</taxon>
        <taxon>Propionibacteriales</taxon>
        <taxon>Nocardioidaceae</taxon>
        <taxon>Nocardioides</taxon>
    </lineage>
</organism>
<dbReference type="EMBL" id="QXGH01000007">
    <property type="protein sequence ID" value="RHW29036.1"/>
    <property type="molecule type" value="Genomic_DNA"/>
</dbReference>
<evidence type="ECO:0000313" key="2">
    <source>
        <dbReference type="Proteomes" id="UP000283644"/>
    </source>
</evidence>
<name>A0A417Y983_9ACTN</name>
<dbReference type="AlphaFoldDB" id="A0A417Y983"/>
<proteinExistence type="predicted"/>
<evidence type="ECO:0000313" key="1">
    <source>
        <dbReference type="EMBL" id="RHW29036.1"/>
    </source>
</evidence>
<accession>A0A417Y983</accession>
<dbReference type="Proteomes" id="UP000283644">
    <property type="component" value="Unassembled WGS sequence"/>
</dbReference>
<keyword evidence="2" id="KW-1185">Reference proteome</keyword>
<gene>
    <name evidence="1" type="ORF">D0Z08_00830</name>
</gene>
<comment type="caution">
    <text evidence="1">The sequence shown here is derived from an EMBL/GenBank/DDBJ whole genome shotgun (WGS) entry which is preliminary data.</text>
</comment>
<sequence length="125" mass="14213">MTLHALIADAVTDGSHRDGCPMERQNRLLDRCRRRIERRLTAFAAEGITVRRRTQPEDMEVEDAALEIVEYGDAGRLETRLARDAAPHQLLRAIEEAEEIVDEPTKLGAWNVTPTGRWRGLALRQ</sequence>
<reference evidence="1 2" key="1">
    <citation type="submission" date="2018-09" db="EMBL/GenBank/DDBJ databases">
        <title>Genome sequencing of Nocardioides immobilis CCTCC AB 2017083 for comparison to Nocardioides silvaticus.</title>
        <authorList>
            <person name="Li C."/>
            <person name="Wang G."/>
        </authorList>
    </citation>
    <scope>NUCLEOTIDE SEQUENCE [LARGE SCALE GENOMIC DNA]</scope>
    <source>
        <strain evidence="1 2">CCTCC AB 2017083</strain>
    </source>
</reference>
<protein>
    <submittedName>
        <fullName evidence="1">Uncharacterized protein</fullName>
    </submittedName>
</protein>